<dbReference type="AlphaFoldDB" id="A0A6B2LBR4"/>
<evidence type="ECO:0008006" key="7">
    <source>
        <dbReference type="Google" id="ProtNLM"/>
    </source>
</evidence>
<sequence>MEIGSAPGCEGCPGKDYCKNSTQEDKADMEKLDLRMKVIQHKILVMSGKGGVGKSTVSSLLALGLAEMGFKVGILDVDICGPSIPKLLNCENGSIVNKPWGWVPVTGTNNILVMSIAFITGTKETPVIWRGPRKTNMIVRFLKDTYWGKLDYLVIDTPPGTSDEHLSAVKSLSSSSSFYSLMVTTPQDLSISTVLRQINFCSKLKLPLLGIIHNMDGYACPCCGEICEIFEHGMCDKELEKLNVKSLGKIPIDPQICLNGDNGTSIFKDHPNSPLTTSFKQILQQITTLVKS</sequence>
<dbReference type="EMBL" id="GIBP01005446">
    <property type="protein sequence ID" value="NDV34415.1"/>
    <property type="molecule type" value="Transcribed_RNA"/>
</dbReference>
<evidence type="ECO:0000256" key="1">
    <source>
        <dbReference type="ARBA" id="ARBA00022723"/>
    </source>
</evidence>
<dbReference type="GO" id="GO:0051536">
    <property type="term" value="F:iron-sulfur cluster binding"/>
    <property type="evidence" value="ECO:0007669"/>
    <property type="project" value="UniProtKB-KW"/>
</dbReference>
<dbReference type="CDD" id="cd02037">
    <property type="entry name" value="Mrp_NBP35"/>
    <property type="match status" value="1"/>
</dbReference>
<organism evidence="6">
    <name type="scientific">Arcella intermedia</name>
    <dbReference type="NCBI Taxonomy" id="1963864"/>
    <lineage>
        <taxon>Eukaryota</taxon>
        <taxon>Amoebozoa</taxon>
        <taxon>Tubulinea</taxon>
        <taxon>Elardia</taxon>
        <taxon>Arcellinida</taxon>
        <taxon>Sphaerothecina</taxon>
        <taxon>Arcellidae</taxon>
        <taxon>Arcella</taxon>
    </lineage>
</organism>
<evidence type="ECO:0000256" key="5">
    <source>
        <dbReference type="ARBA" id="ARBA00023014"/>
    </source>
</evidence>
<evidence type="ECO:0000256" key="2">
    <source>
        <dbReference type="ARBA" id="ARBA00022741"/>
    </source>
</evidence>
<reference evidence="6" key="1">
    <citation type="journal article" date="2020" name="J. Eukaryot. Microbiol.">
        <title>De novo Sequencing, Assembly and Annotation of the Transcriptome for the Free-Living Testate Amoeba Arcella intermedia.</title>
        <authorList>
            <person name="Ribeiro G.M."/>
            <person name="Porfirio-Sousa A.L."/>
            <person name="Maurer-Alcala X.X."/>
            <person name="Katz L.A."/>
            <person name="Lahr D.J.G."/>
        </authorList>
    </citation>
    <scope>NUCLEOTIDE SEQUENCE</scope>
</reference>
<name>A0A6B2LBR4_9EUKA</name>
<dbReference type="Pfam" id="PF10609">
    <property type="entry name" value="ParA"/>
    <property type="match status" value="1"/>
</dbReference>
<dbReference type="InterPro" id="IPR033756">
    <property type="entry name" value="YlxH/NBP35"/>
</dbReference>
<proteinExistence type="inferred from homology"/>
<keyword evidence="5" id="KW-0411">Iron-sulfur</keyword>
<dbReference type="GO" id="GO:0005829">
    <property type="term" value="C:cytosol"/>
    <property type="evidence" value="ECO:0007669"/>
    <property type="project" value="TreeGrafter"/>
</dbReference>
<dbReference type="PANTHER" id="PTHR23264">
    <property type="entry name" value="NUCLEOTIDE-BINDING PROTEIN NBP35 YEAST -RELATED"/>
    <property type="match status" value="1"/>
</dbReference>
<dbReference type="GO" id="GO:0140663">
    <property type="term" value="F:ATP-dependent FeS chaperone activity"/>
    <property type="evidence" value="ECO:0007669"/>
    <property type="project" value="InterPro"/>
</dbReference>
<dbReference type="PROSITE" id="PS01215">
    <property type="entry name" value="MRP"/>
    <property type="match status" value="1"/>
</dbReference>
<dbReference type="Gene3D" id="3.40.50.300">
    <property type="entry name" value="P-loop containing nucleotide triphosphate hydrolases"/>
    <property type="match status" value="1"/>
</dbReference>
<evidence type="ECO:0000256" key="4">
    <source>
        <dbReference type="ARBA" id="ARBA00023004"/>
    </source>
</evidence>
<keyword evidence="1" id="KW-0479">Metal-binding</keyword>
<evidence type="ECO:0000256" key="3">
    <source>
        <dbReference type="ARBA" id="ARBA00022840"/>
    </source>
</evidence>
<dbReference type="GO" id="GO:0016226">
    <property type="term" value="P:iron-sulfur cluster assembly"/>
    <property type="evidence" value="ECO:0007669"/>
    <property type="project" value="InterPro"/>
</dbReference>
<keyword evidence="4" id="KW-0408">Iron</keyword>
<dbReference type="GO" id="GO:0005524">
    <property type="term" value="F:ATP binding"/>
    <property type="evidence" value="ECO:0007669"/>
    <property type="project" value="UniProtKB-KW"/>
</dbReference>
<dbReference type="InterPro" id="IPR027417">
    <property type="entry name" value="P-loop_NTPase"/>
</dbReference>
<accession>A0A6B2LBR4</accession>
<keyword evidence="3" id="KW-0067">ATP-binding</keyword>
<dbReference type="HAMAP" id="MF_02040">
    <property type="entry name" value="Mrp_NBP35"/>
    <property type="match status" value="1"/>
</dbReference>
<dbReference type="GO" id="GO:0046872">
    <property type="term" value="F:metal ion binding"/>
    <property type="evidence" value="ECO:0007669"/>
    <property type="project" value="UniProtKB-KW"/>
</dbReference>
<dbReference type="InterPro" id="IPR019591">
    <property type="entry name" value="Mrp/NBP35_ATP-bd"/>
</dbReference>
<evidence type="ECO:0000313" key="6">
    <source>
        <dbReference type="EMBL" id="NDV34415.1"/>
    </source>
</evidence>
<dbReference type="PANTHER" id="PTHR23264:SF21">
    <property type="entry name" value="NUCLEOTIDE BINDING PROTEIN 1-LIKE PROTEIN"/>
    <property type="match status" value="1"/>
</dbReference>
<keyword evidence="2" id="KW-0547">Nucleotide-binding</keyword>
<dbReference type="SUPFAM" id="SSF52540">
    <property type="entry name" value="P-loop containing nucleoside triphosphate hydrolases"/>
    <property type="match status" value="1"/>
</dbReference>
<dbReference type="InterPro" id="IPR000808">
    <property type="entry name" value="Mrp-like_CS"/>
</dbReference>
<dbReference type="FunFam" id="3.40.50.300:FF:001119">
    <property type="entry name" value="Iron-sulfur cluster carrier protein"/>
    <property type="match status" value="1"/>
</dbReference>
<protein>
    <recommendedName>
        <fullName evidence="7">Cytosolic Fe-S cluster assembly factor NUBP1 homolog</fullName>
    </recommendedName>
</protein>